<keyword evidence="2 7" id="KW-0812">Transmembrane</keyword>
<keyword evidence="6 7" id="KW-0472">Membrane</keyword>
<dbReference type="InterPro" id="IPR039421">
    <property type="entry name" value="Type_1_exporter"/>
</dbReference>
<dbReference type="Gene3D" id="1.20.1560.10">
    <property type="entry name" value="ABC transporter type 1, transmembrane domain"/>
    <property type="match status" value="1"/>
</dbReference>
<organism evidence="10 11">
    <name type="scientific">Cnuella takakiae</name>
    <dbReference type="NCBI Taxonomy" id="1302690"/>
    <lineage>
        <taxon>Bacteria</taxon>
        <taxon>Pseudomonadati</taxon>
        <taxon>Bacteroidota</taxon>
        <taxon>Chitinophagia</taxon>
        <taxon>Chitinophagales</taxon>
        <taxon>Chitinophagaceae</taxon>
        <taxon>Cnuella</taxon>
    </lineage>
</organism>
<dbReference type="OrthoDB" id="9769115at2"/>
<dbReference type="InterPro" id="IPR003593">
    <property type="entry name" value="AAA+_ATPase"/>
</dbReference>
<evidence type="ECO:0000259" key="9">
    <source>
        <dbReference type="PROSITE" id="PS50929"/>
    </source>
</evidence>
<evidence type="ECO:0000256" key="3">
    <source>
        <dbReference type="ARBA" id="ARBA00022741"/>
    </source>
</evidence>
<proteinExistence type="predicted"/>
<dbReference type="SUPFAM" id="SSF90123">
    <property type="entry name" value="ABC transporter transmembrane region"/>
    <property type="match status" value="1"/>
</dbReference>
<feature type="transmembrane region" description="Helical" evidence="7">
    <location>
        <begin position="156"/>
        <end position="178"/>
    </location>
</feature>
<dbReference type="Proteomes" id="UP000184368">
    <property type="component" value="Unassembled WGS sequence"/>
</dbReference>
<dbReference type="Pfam" id="PF00005">
    <property type="entry name" value="ABC_tran"/>
    <property type="match status" value="1"/>
</dbReference>
<evidence type="ECO:0000256" key="6">
    <source>
        <dbReference type="ARBA" id="ARBA00023136"/>
    </source>
</evidence>
<feature type="transmembrane region" description="Helical" evidence="7">
    <location>
        <begin position="249"/>
        <end position="269"/>
    </location>
</feature>
<evidence type="ECO:0000256" key="5">
    <source>
        <dbReference type="ARBA" id="ARBA00022989"/>
    </source>
</evidence>
<dbReference type="EMBL" id="FQUO01000010">
    <property type="protein sequence ID" value="SHF59753.1"/>
    <property type="molecule type" value="Genomic_DNA"/>
</dbReference>
<dbReference type="RefSeq" id="WP_073044417.1">
    <property type="nucleotide sequence ID" value="NZ_FQUO01000010.1"/>
</dbReference>
<dbReference type="SMART" id="SM00382">
    <property type="entry name" value="AAA"/>
    <property type="match status" value="1"/>
</dbReference>
<feature type="domain" description="ABC transporter" evidence="8">
    <location>
        <begin position="345"/>
        <end position="582"/>
    </location>
</feature>
<evidence type="ECO:0000256" key="1">
    <source>
        <dbReference type="ARBA" id="ARBA00004651"/>
    </source>
</evidence>
<dbReference type="PANTHER" id="PTHR24221:SF654">
    <property type="entry name" value="ATP-BINDING CASSETTE SUB-FAMILY B MEMBER 6"/>
    <property type="match status" value="1"/>
</dbReference>
<dbReference type="PANTHER" id="PTHR24221">
    <property type="entry name" value="ATP-BINDING CASSETTE SUB-FAMILY B"/>
    <property type="match status" value="1"/>
</dbReference>
<evidence type="ECO:0000256" key="2">
    <source>
        <dbReference type="ARBA" id="ARBA00022692"/>
    </source>
</evidence>
<keyword evidence="11" id="KW-1185">Reference proteome</keyword>
<evidence type="ECO:0000259" key="8">
    <source>
        <dbReference type="PROSITE" id="PS50893"/>
    </source>
</evidence>
<evidence type="ECO:0000313" key="10">
    <source>
        <dbReference type="EMBL" id="SHF59753.1"/>
    </source>
</evidence>
<evidence type="ECO:0000256" key="7">
    <source>
        <dbReference type="SAM" id="Phobius"/>
    </source>
</evidence>
<dbReference type="InterPro" id="IPR027417">
    <property type="entry name" value="P-loop_NTPase"/>
</dbReference>
<protein>
    <submittedName>
        <fullName evidence="10">ABC-type multidrug transport system, ATPase and permease component</fullName>
    </submittedName>
</protein>
<dbReference type="InterPro" id="IPR017871">
    <property type="entry name" value="ABC_transporter-like_CS"/>
</dbReference>
<dbReference type="GO" id="GO:0140359">
    <property type="term" value="F:ABC-type transporter activity"/>
    <property type="evidence" value="ECO:0007669"/>
    <property type="project" value="InterPro"/>
</dbReference>
<gene>
    <name evidence="10" type="ORF">SAMN05444008_1103</name>
</gene>
<dbReference type="PROSITE" id="PS00211">
    <property type="entry name" value="ABC_TRANSPORTER_1"/>
    <property type="match status" value="1"/>
</dbReference>
<feature type="transmembrane region" description="Helical" evidence="7">
    <location>
        <begin position="24"/>
        <end position="46"/>
    </location>
</feature>
<dbReference type="PROSITE" id="PS50893">
    <property type="entry name" value="ABC_TRANSPORTER_2"/>
    <property type="match status" value="1"/>
</dbReference>
<dbReference type="InterPro" id="IPR036640">
    <property type="entry name" value="ABC1_TM_sf"/>
</dbReference>
<dbReference type="Gene3D" id="3.40.50.300">
    <property type="entry name" value="P-loop containing nucleotide triphosphate hydrolases"/>
    <property type="match status" value="1"/>
</dbReference>
<name>A0A1M5CYA9_9BACT</name>
<evidence type="ECO:0000313" key="11">
    <source>
        <dbReference type="Proteomes" id="UP000184368"/>
    </source>
</evidence>
<keyword evidence="4" id="KW-0067">ATP-binding</keyword>
<dbReference type="GO" id="GO:0005524">
    <property type="term" value="F:ATP binding"/>
    <property type="evidence" value="ECO:0007669"/>
    <property type="project" value="UniProtKB-KW"/>
</dbReference>
<feature type="domain" description="ABC transmembrane type-1" evidence="9">
    <location>
        <begin position="28"/>
        <end position="309"/>
    </location>
</feature>
<keyword evidence="5 7" id="KW-1133">Transmembrane helix</keyword>
<keyword evidence="3" id="KW-0547">Nucleotide-binding</keyword>
<feature type="transmembrane region" description="Helical" evidence="7">
    <location>
        <begin position="58"/>
        <end position="75"/>
    </location>
</feature>
<accession>A0A1M5CYA9</accession>
<dbReference type="STRING" id="1302690.BUE76_21455"/>
<dbReference type="AlphaFoldDB" id="A0A1M5CYA9"/>
<sequence length="592" mass="66910">MKNPYFSLLGTAWTFAGNKRKTYVLVYLMFFAANLVAALNPLVFGWFVNKVQTDTQQVLRYTLLYAGAYFGLKLLEWSLHGPGRVIERTLAFHIGRNFLEQRFHQTLHLPAQWHQDNHSGATINRLQKAYDALRGFFDKGFFYVHTLSKFVLSVTAILYFSPLFGSIAIVLGLINIAVISKFNKPYIRNTNLVHQKERNLAANLFDTLSNIRTVITLRLEKSMERGLAQKLRLVLPSFRKTVLVNEWKWFTAEMVVTLIYCVVVAGYVYQHWEPGKLFAIAGLLTLLGYVNQFTSVFQNVAGQYTEIMQFHTTLNNAAIIPEAYAANHRPDGPAALPADWQAMDLRNINFSYQTGWGKQKTAQHLRNLELRIERGQRIALIGESGCGKSTLLTLLRGLYTPEAGTRFQVDGKAVPMAHLYDSVTLFPQEPEIFENTIAYNITLGLPCSDADISEACRQAQFAPIVAQMPEGLQTDIKEKGVNLSGGQKQRLALARGILAARDSKLVLLDEPTSSVDPRTEVLIYDELFAAFRDKAIISSLHRMHLLPKFDYIYIMDKGRIVDEGSFDQLLLTSDAFKAMWAHQQTGMEVLHG</sequence>
<dbReference type="InterPro" id="IPR011527">
    <property type="entry name" value="ABC1_TM_dom"/>
</dbReference>
<comment type="subcellular location">
    <subcellularLocation>
        <location evidence="1">Cell membrane</location>
        <topology evidence="1">Multi-pass membrane protein</topology>
    </subcellularLocation>
</comment>
<dbReference type="InterPro" id="IPR003439">
    <property type="entry name" value="ABC_transporter-like_ATP-bd"/>
</dbReference>
<dbReference type="Pfam" id="PF00664">
    <property type="entry name" value="ABC_membrane"/>
    <property type="match status" value="1"/>
</dbReference>
<reference evidence="10 11" key="1">
    <citation type="submission" date="2016-11" db="EMBL/GenBank/DDBJ databases">
        <authorList>
            <person name="Jaros S."/>
            <person name="Januszkiewicz K."/>
            <person name="Wedrychowicz H."/>
        </authorList>
    </citation>
    <scope>NUCLEOTIDE SEQUENCE [LARGE SCALE GENOMIC DNA]</scope>
    <source>
        <strain evidence="10 11">DSM 26897</strain>
    </source>
</reference>
<dbReference type="SUPFAM" id="SSF52540">
    <property type="entry name" value="P-loop containing nucleoside triphosphate hydrolases"/>
    <property type="match status" value="1"/>
</dbReference>
<dbReference type="PROSITE" id="PS50929">
    <property type="entry name" value="ABC_TM1F"/>
    <property type="match status" value="1"/>
</dbReference>
<evidence type="ECO:0000256" key="4">
    <source>
        <dbReference type="ARBA" id="ARBA00022840"/>
    </source>
</evidence>
<dbReference type="GO" id="GO:0005886">
    <property type="term" value="C:plasma membrane"/>
    <property type="evidence" value="ECO:0007669"/>
    <property type="project" value="UniProtKB-SubCell"/>
</dbReference>
<dbReference type="GO" id="GO:0016887">
    <property type="term" value="F:ATP hydrolysis activity"/>
    <property type="evidence" value="ECO:0007669"/>
    <property type="project" value="InterPro"/>
</dbReference>